<dbReference type="PANTHER" id="PTHR46577:SF1">
    <property type="entry name" value="HTH-TYPE TRANSCRIPTIONAL REGULATORY PROTEIN GABR"/>
    <property type="match status" value="1"/>
</dbReference>
<dbReference type="Pfam" id="PF00392">
    <property type="entry name" value="GntR"/>
    <property type="match status" value="1"/>
</dbReference>
<dbReference type="InterPro" id="IPR036388">
    <property type="entry name" value="WH-like_DNA-bd_sf"/>
</dbReference>
<protein>
    <submittedName>
        <fullName evidence="7">PLP-dependent aminotransferase family protein</fullName>
    </submittedName>
</protein>
<dbReference type="KEGG" id="tcd:AAIA72_10280"/>
<keyword evidence="3" id="KW-0805">Transcription regulation</keyword>
<dbReference type="AlphaFoldDB" id="A0AB39UTA9"/>
<dbReference type="CDD" id="cd00609">
    <property type="entry name" value="AAT_like"/>
    <property type="match status" value="1"/>
</dbReference>
<gene>
    <name evidence="7" type="ORF">AAIA72_10280</name>
</gene>
<dbReference type="InterPro" id="IPR015421">
    <property type="entry name" value="PyrdxlP-dep_Trfase_major"/>
</dbReference>
<dbReference type="Gene3D" id="3.40.640.10">
    <property type="entry name" value="Type I PLP-dependent aspartate aminotransferase-like (Major domain)"/>
    <property type="match status" value="1"/>
</dbReference>
<evidence type="ECO:0000256" key="3">
    <source>
        <dbReference type="ARBA" id="ARBA00023015"/>
    </source>
</evidence>
<keyword evidence="2" id="KW-0663">Pyridoxal phosphate</keyword>
<dbReference type="SUPFAM" id="SSF53383">
    <property type="entry name" value="PLP-dependent transferases"/>
    <property type="match status" value="1"/>
</dbReference>
<dbReference type="InterPro" id="IPR000524">
    <property type="entry name" value="Tscrpt_reg_HTH_GntR"/>
</dbReference>
<dbReference type="CDD" id="cd07377">
    <property type="entry name" value="WHTH_GntR"/>
    <property type="match status" value="1"/>
</dbReference>
<dbReference type="Gene3D" id="3.90.1150.10">
    <property type="entry name" value="Aspartate Aminotransferase, domain 1"/>
    <property type="match status" value="1"/>
</dbReference>
<evidence type="ECO:0000259" key="6">
    <source>
        <dbReference type="PROSITE" id="PS50949"/>
    </source>
</evidence>
<dbReference type="Gene3D" id="1.10.10.10">
    <property type="entry name" value="Winged helix-like DNA-binding domain superfamily/Winged helix DNA-binding domain"/>
    <property type="match status" value="1"/>
</dbReference>
<reference evidence="7" key="1">
    <citation type="submission" date="2024-05" db="EMBL/GenBank/DDBJ databases">
        <title>Genome sequencing of novel strain.</title>
        <authorList>
            <person name="Ganbat D."/>
            <person name="Ganbat S."/>
            <person name="Lee S.-J."/>
        </authorList>
    </citation>
    <scope>NUCLEOTIDE SEQUENCE</scope>
    <source>
        <strain evidence="7">SMD15-11</strain>
    </source>
</reference>
<name>A0AB39UTA9_9GAMM</name>
<dbReference type="EMBL" id="CP154858">
    <property type="protein sequence ID" value="XDT71192.1"/>
    <property type="molecule type" value="Genomic_DNA"/>
</dbReference>
<dbReference type="PROSITE" id="PS50949">
    <property type="entry name" value="HTH_GNTR"/>
    <property type="match status" value="1"/>
</dbReference>
<dbReference type="InterPro" id="IPR051446">
    <property type="entry name" value="HTH_trans_reg/aminotransferase"/>
</dbReference>
<evidence type="ECO:0000256" key="2">
    <source>
        <dbReference type="ARBA" id="ARBA00022898"/>
    </source>
</evidence>
<keyword evidence="5" id="KW-0804">Transcription</keyword>
<accession>A0AB39UTA9</accession>
<dbReference type="InterPro" id="IPR015424">
    <property type="entry name" value="PyrdxlP-dep_Trfase"/>
</dbReference>
<evidence type="ECO:0000313" key="7">
    <source>
        <dbReference type="EMBL" id="XDT71192.1"/>
    </source>
</evidence>
<dbReference type="GO" id="GO:0003677">
    <property type="term" value="F:DNA binding"/>
    <property type="evidence" value="ECO:0007669"/>
    <property type="project" value="UniProtKB-KW"/>
</dbReference>
<sequence>MNTWIPDLRKYSGPRYKAIAAAMADAIRHGDLPPGMQLPTHRSLADALGVTVGTVTRAYAEAERLGLVEGHVGKGTFVRGSSQSGRRFAIHDVAEDVVDLSLNLPPRFDLTDTLRETATRLAADPARLSQVMSYQPEAGMPEHRQILARWAHEHIQADADAARMVLTAGGQHAIDVSLRAVLRAGDVLLTEQLTYPGVLASAGQQELVVRPVAMDEEGLCPEALDAACRQYAPRALYCTPTLQNPTTATQSLARREAILDVCRRHQVLIIEDQVNGPLAEHAPLPLQALNPEGVIFVGSLSKVLSGALRTGFVLAPSRWASLIGDAVRASCWMASPLTADIACDWISRGVARELLTLHRNLMREAAGRAAAILAGHDLVTAPCAMHAWLKLPDPLRAEHVVAEAARQGVLIKSAGTFAVGQGSVPQGVRLALSGAADMGQLERALHVLAGLLDSRSPLKRYAVF</sequence>
<feature type="domain" description="HTH gntR-type" evidence="6">
    <location>
        <begin position="13"/>
        <end position="81"/>
    </location>
</feature>
<dbReference type="InterPro" id="IPR015422">
    <property type="entry name" value="PyrdxlP-dep_Trfase_small"/>
</dbReference>
<dbReference type="GO" id="GO:0008483">
    <property type="term" value="F:transaminase activity"/>
    <property type="evidence" value="ECO:0007669"/>
    <property type="project" value="UniProtKB-KW"/>
</dbReference>
<dbReference type="GO" id="GO:0030170">
    <property type="term" value="F:pyridoxal phosphate binding"/>
    <property type="evidence" value="ECO:0007669"/>
    <property type="project" value="InterPro"/>
</dbReference>
<dbReference type="SUPFAM" id="SSF46785">
    <property type="entry name" value="Winged helix' DNA-binding domain"/>
    <property type="match status" value="1"/>
</dbReference>
<comment type="similarity">
    <text evidence="1">In the C-terminal section; belongs to the class-I pyridoxal-phosphate-dependent aminotransferase family.</text>
</comment>
<evidence type="ECO:0000256" key="1">
    <source>
        <dbReference type="ARBA" id="ARBA00005384"/>
    </source>
</evidence>
<dbReference type="Pfam" id="PF00155">
    <property type="entry name" value="Aminotran_1_2"/>
    <property type="match status" value="1"/>
</dbReference>
<evidence type="ECO:0000256" key="4">
    <source>
        <dbReference type="ARBA" id="ARBA00023125"/>
    </source>
</evidence>
<keyword evidence="4" id="KW-0238">DNA-binding</keyword>
<dbReference type="InterPro" id="IPR036390">
    <property type="entry name" value="WH_DNA-bd_sf"/>
</dbReference>
<dbReference type="PANTHER" id="PTHR46577">
    <property type="entry name" value="HTH-TYPE TRANSCRIPTIONAL REGULATORY PROTEIN GABR"/>
    <property type="match status" value="1"/>
</dbReference>
<dbReference type="InterPro" id="IPR004839">
    <property type="entry name" value="Aminotransferase_I/II_large"/>
</dbReference>
<dbReference type="SMART" id="SM00345">
    <property type="entry name" value="HTH_GNTR"/>
    <property type="match status" value="1"/>
</dbReference>
<proteinExistence type="inferred from homology"/>
<organism evidence="7">
    <name type="scientific">Thermohahella caldifontis</name>
    <dbReference type="NCBI Taxonomy" id="3142973"/>
    <lineage>
        <taxon>Bacteria</taxon>
        <taxon>Pseudomonadati</taxon>
        <taxon>Pseudomonadota</taxon>
        <taxon>Gammaproteobacteria</taxon>
        <taxon>Oceanospirillales</taxon>
        <taxon>Hahellaceae</taxon>
        <taxon>Thermohahella</taxon>
    </lineage>
</organism>
<keyword evidence="7" id="KW-0032">Aminotransferase</keyword>
<dbReference type="RefSeq" id="WP_369600229.1">
    <property type="nucleotide sequence ID" value="NZ_CP154858.1"/>
</dbReference>
<dbReference type="GO" id="GO:0003700">
    <property type="term" value="F:DNA-binding transcription factor activity"/>
    <property type="evidence" value="ECO:0007669"/>
    <property type="project" value="InterPro"/>
</dbReference>
<evidence type="ECO:0000256" key="5">
    <source>
        <dbReference type="ARBA" id="ARBA00023163"/>
    </source>
</evidence>
<keyword evidence="7" id="KW-0808">Transferase</keyword>